<accession>A0A7N2L8Z1</accession>
<evidence type="ECO:0000256" key="1">
    <source>
        <dbReference type="PROSITE-ProRule" id="PRU00024"/>
    </source>
</evidence>
<dbReference type="PANTHER" id="PTHR31065:SF41">
    <property type="entry name" value="PLATZ TRANSCRIPTION FACTOR FAMILY PROTEIN"/>
    <property type="match status" value="1"/>
</dbReference>
<dbReference type="InParanoid" id="A0A7N2L8Z1"/>
<dbReference type="PROSITE" id="PS50119">
    <property type="entry name" value="ZF_BBOX"/>
    <property type="match status" value="1"/>
</dbReference>
<reference evidence="3 4" key="1">
    <citation type="journal article" date="2016" name="G3 (Bethesda)">
        <title>First Draft Assembly and Annotation of the Genome of a California Endemic Oak Quercus lobata Nee (Fagaceae).</title>
        <authorList>
            <person name="Sork V.L."/>
            <person name="Fitz-Gibbon S.T."/>
            <person name="Puiu D."/>
            <person name="Crepeau M."/>
            <person name="Gugger P.F."/>
            <person name="Sherman R."/>
            <person name="Stevens K."/>
            <person name="Langley C.H."/>
            <person name="Pellegrini M."/>
            <person name="Salzberg S.L."/>
        </authorList>
    </citation>
    <scope>NUCLEOTIDE SEQUENCE [LARGE SCALE GENOMIC DNA]</scope>
    <source>
        <strain evidence="3 4">cv. SW786</strain>
    </source>
</reference>
<organism evidence="3 4">
    <name type="scientific">Quercus lobata</name>
    <name type="common">Valley oak</name>
    <dbReference type="NCBI Taxonomy" id="97700"/>
    <lineage>
        <taxon>Eukaryota</taxon>
        <taxon>Viridiplantae</taxon>
        <taxon>Streptophyta</taxon>
        <taxon>Embryophyta</taxon>
        <taxon>Tracheophyta</taxon>
        <taxon>Spermatophyta</taxon>
        <taxon>Magnoliopsida</taxon>
        <taxon>eudicotyledons</taxon>
        <taxon>Gunneridae</taxon>
        <taxon>Pentapetalae</taxon>
        <taxon>rosids</taxon>
        <taxon>fabids</taxon>
        <taxon>Fagales</taxon>
        <taxon>Fagaceae</taxon>
        <taxon>Quercus</taxon>
    </lineage>
</organism>
<dbReference type="InterPro" id="IPR000315">
    <property type="entry name" value="Znf_B-box"/>
</dbReference>
<dbReference type="Gramene" id="QL03p038266:mrna">
    <property type="protein sequence ID" value="QL03p038266:mrna"/>
    <property type="gene ID" value="QL03p038266"/>
</dbReference>
<feature type="domain" description="B box-type" evidence="2">
    <location>
        <begin position="26"/>
        <end position="66"/>
    </location>
</feature>
<evidence type="ECO:0000313" key="4">
    <source>
        <dbReference type="Proteomes" id="UP000594261"/>
    </source>
</evidence>
<protein>
    <recommendedName>
        <fullName evidence="2">B box-type domain-containing protein</fullName>
    </recommendedName>
</protein>
<sequence length="233" mass="26717">MVGFKYYIKETDWLSALLHCKFFGSCSDHQELRKNEKNVFCIDCSIGCCRHCIKDDDHCFHRQLQICKYLFNDVVRLQEMQKHLDCSKIQTYKINGKKAVHLNPRHRSKDARPSTKSKFGGTCEGCGRYIQDLPNRFCSIACKVSVVAVKLKDQSHNLIPDPIPEIDMSFKENSYEDTDVNELESSISVADSSEERAWTKNRKGFVSEWNVKDSAKVSSSDNVVVFTTRSNKA</sequence>
<keyword evidence="4" id="KW-1185">Reference proteome</keyword>
<keyword evidence="1" id="KW-0862">Zinc</keyword>
<proteinExistence type="predicted"/>
<dbReference type="EMBL" id="LRBV02000003">
    <property type="status" value="NOT_ANNOTATED_CDS"/>
    <property type="molecule type" value="Genomic_DNA"/>
</dbReference>
<name>A0A7N2L8Z1_QUELO</name>
<dbReference type="OMA" id="KFFGSCV"/>
<evidence type="ECO:0000313" key="3">
    <source>
        <dbReference type="EnsemblPlants" id="QL03p038266:mrna"/>
    </source>
</evidence>
<keyword evidence="1" id="KW-0863">Zinc-finger</keyword>
<evidence type="ECO:0000259" key="2">
    <source>
        <dbReference type="PROSITE" id="PS50119"/>
    </source>
</evidence>
<dbReference type="PANTHER" id="PTHR31065">
    <property type="entry name" value="PLATZ TRANSCRIPTION FACTOR FAMILY PROTEIN"/>
    <property type="match status" value="1"/>
</dbReference>
<dbReference type="Proteomes" id="UP000594261">
    <property type="component" value="Chromosome 3"/>
</dbReference>
<keyword evidence="1" id="KW-0479">Metal-binding</keyword>
<dbReference type="Pfam" id="PF04640">
    <property type="entry name" value="PLATZ"/>
    <property type="match status" value="1"/>
</dbReference>
<dbReference type="EnsemblPlants" id="QL03p038266:mrna">
    <property type="protein sequence ID" value="QL03p038266:mrna"/>
    <property type="gene ID" value="QL03p038266"/>
</dbReference>
<dbReference type="AlphaFoldDB" id="A0A7N2L8Z1"/>
<dbReference type="InterPro" id="IPR006734">
    <property type="entry name" value="PLATZ"/>
</dbReference>
<dbReference type="FunCoup" id="A0A7N2L8Z1">
    <property type="interactions" value="9"/>
</dbReference>
<dbReference type="GO" id="GO:0008270">
    <property type="term" value="F:zinc ion binding"/>
    <property type="evidence" value="ECO:0007669"/>
    <property type="project" value="UniProtKB-KW"/>
</dbReference>
<reference evidence="3" key="2">
    <citation type="submission" date="2021-01" db="UniProtKB">
        <authorList>
            <consortium name="EnsemblPlants"/>
        </authorList>
    </citation>
    <scope>IDENTIFICATION</scope>
</reference>